<dbReference type="Proteomes" id="UP001642360">
    <property type="component" value="Unassembled WGS sequence"/>
</dbReference>
<organism evidence="2 3">
    <name type="scientific">Ilex paraguariensis</name>
    <name type="common">yerba mate</name>
    <dbReference type="NCBI Taxonomy" id="185542"/>
    <lineage>
        <taxon>Eukaryota</taxon>
        <taxon>Viridiplantae</taxon>
        <taxon>Streptophyta</taxon>
        <taxon>Embryophyta</taxon>
        <taxon>Tracheophyta</taxon>
        <taxon>Spermatophyta</taxon>
        <taxon>Magnoliopsida</taxon>
        <taxon>eudicotyledons</taxon>
        <taxon>Gunneridae</taxon>
        <taxon>Pentapetalae</taxon>
        <taxon>asterids</taxon>
        <taxon>campanulids</taxon>
        <taxon>Aquifoliales</taxon>
        <taxon>Aquifoliaceae</taxon>
        <taxon>Ilex</taxon>
    </lineage>
</organism>
<feature type="compositionally biased region" description="Polar residues" evidence="1">
    <location>
        <begin position="1"/>
        <end position="12"/>
    </location>
</feature>
<accession>A0ABC8UJR0</accession>
<feature type="region of interest" description="Disordered" evidence="1">
    <location>
        <begin position="1"/>
        <end position="23"/>
    </location>
</feature>
<dbReference type="AlphaFoldDB" id="A0ABC8UJR0"/>
<evidence type="ECO:0000313" key="3">
    <source>
        <dbReference type="Proteomes" id="UP001642360"/>
    </source>
</evidence>
<dbReference type="PANTHER" id="PTHR31722:SF71">
    <property type="entry name" value="GENOME ASSEMBLY, CHROMOSOME: A05"/>
    <property type="match status" value="1"/>
</dbReference>
<sequence length="135" mass="15249">MGPRISFSSDFADTQKPIKHDRSYREAPVSSDFEFSVSNKNMISADELFFKGKLLPAKITTLRDELLVDDDDYGDVLPRRPKNTGRWKEKLGLKRAQIVPKKANTTDKALQTIDEAKKLVLVPEEVYANMTGSNC</sequence>
<dbReference type="PANTHER" id="PTHR31722">
    <property type="entry name" value="OS06G0675200 PROTEIN"/>
    <property type="match status" value="1"/>
</dbReference>
<proteinExistence type="predicted"/>
<gene>
    <name evidence="2" type="ORF">ILEXP_LOCUS51297</name>
</gene>
<comment type="caution">
    <text evidence="2">The sequence shown here is derived from an EMBL/GenBank/DDBJ whole genome shotgun (WGS) entry which is preliminary data.</text>
</comment>
<name>A0ABC8UJR0_9AQUA</name>
<reference evidence="2 3" key="1">
    <citation type="submission" date="2024-02" db="EMBL/GenBank/DDBJ databases">
        <authorList>
            <person name="Vignale AGUSTIN F."/>
            <person name="Sosa J E."/>
            <person name="Modenutti C."/>
        </authorList>
    </citation>
    <scope>NUCLEOTIDE SEQUENCE [LARGE SCALE GENOMIC DNA]</scope>
</reference>
<keyword evidence="3" id="KW-1185">Reference proteome</keyword>
<evidence type="ECO:0000256" key="1">
    <source>
        <dbReference type="SAM" id="MobiDB-lite"/>
    </source>
</evidence>
<protein>
    <submittedName>
        <fullName evidence="2">Uncharacterized protein</fullName>
    </submittedName>
</protein>
<evidence type="ECO:0000313" key="2">
    <source>
        <dbReference type="EMBL" id="CAK9181245.1"/>
    </source>
</evidence>
<dbReference type="EMBL" id="CAUOFW020007969">
    <property type="protein sequence ID" value="CAK9181245.1"/>
    <property type="molecule type" value="Genomic_DNA"/>
</dbReference>